<evidence type="ECO:0000313" key="1">
    <source>
        <dbReference type="EMBL" id="MDS1309042.1"/>
    </source>
</evidence>
<dbReference type="Proteomes" id="UP001267407">
    <property type="component" value="Unassembled WGS sequence"/>
</dbReference>
<dbReference type="EMBL" id="JAVMBO010000003">
    <property type="protein sequence ID" value="MDS1309042.1"/>
    <property type="molecule type" value="Genomic_DNA"/>
</dbReference>
<accession>A0ABU2HDD1</accession>
<evidence type="ECO:0000313" key="2">
    <source>
        <dbReference type="Proteomes" id="UP001267407"/>
    </source>
</evidence>
<dbReference type="RefSeq" id="WP_310965501.1">
    <property type="nucleotide sequence ID" value="NZ_JAVMBO010000003.1"/>
</dbReference>
<evidence type="ECO:0008006" key="3">
    <source>
        <dbReference type="Google" id="ProtNLM"/>
    </source>
</evidence>
<comment type="caution">
    <text evidence="1">The sequence shown here is derived from an EMBL/GenBank/DDBJ whole genome shotgun (WGS) entry which is preliminary data.</text>
</comment>
<sequence length="57" mass="6517">MYSGLAIEIDVSRSEFYASAKPVSKLLALKDRWQRLDERVSLVARNARFLVNSTHHA</sequence>
<keyword evidence="2" id="KW-1185">Reference proteome</keyword>
<reference evidence="1" key="1">
    <citation type="submission" date="2023-09" db="EMBL/GenBank/DDBJ databases">
        <title>Marinobacter sediminicola sp. nov. and Marinobacter maritimum sp. nov., isolated from marine sediment.</title>
        <authorList>
            <person name="An J."/>
        </authorList>
    </citation>
    <scope>NUCLEOTIDE SEQUENCE</scope>
    <source>
        <strain evidence="1">F60267</strain>
    </source>
</reference>
<proteinExistence type="predicted"/>
<name>A0ABU2HDD1_9GAMM</name>
<protein>
    <recommendedName>
        <fullName evidence="3">Transposase</fullName>
    </recommendedName>
</protein>
<gene>
    <name evidence="1" type="ORF">RKA07_02860</name>
</gene>
<organism evidence="1 2">
    <name type="scientific">Marinobacter xiaoshiensis</name>
    <dbReference type="NCBI Taxonomy" id="3073652"/>
    <lineage>
        <taxon>Bacteria</taxon>
        <taxon>Pseudomonadati</taxon>
        <taxon>Pseudomonadota</taxon>
        <taxon>Gammaproteobacteria</taxon>
        <taxon>Pseudomonadales</taxon>
        <taxon>Marinobacteraceae</taxon>
        <taxon>Marinobacter</taxon>
    </lineage>
</organism>